<organism evidence="2 3">
    <name type="scientific">Paraburkholderia xenovorans (strain LB400)</name>
    <dbReference type="NCBI Taxonomy" id="266265"/>
    <lineage>
        <taxon>Bacteria</taxon>
        <taxon>Pseudomonadati</taxon>
        <taxon>Pseudomonadota</taxon>
        <taxon>Betaproteobacteria</taxon>
        <taxon>Burkholderiales</taxon>
        <taxon>Burkholderiaceae</taxon>
        <taxon>Paraburkholderia</taxon>
    </lineage>
</organism>
<evidence type="ECO:0000256" key="1">
    <source>
        <dbReference type="SAM" id="MobiDB-lite"/>
    </source>
</evidence>
<dbReference type="OrthoDB" id="9766638at2"/>
<reference evidence="2 3" key="1">
    <citation type="journal article" date="2006" name="Proc. Natl. Acad. Sci. U.S.A.">
        <title>Burkholderia xenovorans LB400 harbors a multi-replicon, 9.73-Mbp genome shaped for versatility.</title>
        <authorList>
            <person name="Chain P.S."/>
            <person name="Denef V.J."/>
            <person name="Konstantinidis K.T."/>
            <person name="Vergez L.M."/>
            <person name="Agullo L."/>
            <person name="Reyes V.L."/>
            <person name="Hauser L."/>
            <person name="Cordova M."/>
            <person name="Gomez L."/>
            <person name="Gonzalez M."/>
            <person name="Land M."/>
            <person name="Lao V."/>
            <person name="Larimer F."/>
            <person name="LiPuma J.J."/>
            <person name="Mahenthiralingam E."/>
            <person name="Malfatti S.A."/>
            <person name="Marx C.J."/>
            <person name="Parnell J.J."/>
            <person name="Ramette A."/>
            <person name="Richardson P."/>
            <person name="Seeger M."/>
            <person name="Smith D."/>
            <person name="Spilker T."/>
            <person name="Sul W.J."/>
            <person name="Tsoi T.V."/>
            <person name="Ulrich L.E."/>
            <person name="Zhulin I.B."/>
            <person name="Tiedje J.M."/>
        </authorList>
    </citation>
    <scope>NUCLEOTIDE SEQUENCE [LARGE SCALE GENOMIC DNA]</scope>
    <source>
        <strain evidence="2 3">LB400</strain>
    </source>
</reference>
<dbReference type="Proteomes" id="UP000001817">
    <property type="component" value="Chromosome 3"/>
</dbReference>
<proteinExistence type="predicted"/>
<dbReference type="AlphaFoldDB" id="Q13H87"/>
<dbReference type="InterPro" id="IPR036259">
    <property type="entry name" value="MFS_trans_sf"/>
</dbReference>
<dbReference type="SUPFAM" id="SSF103473">
    <property type="entry name" value="MFS general substrate transporter"/>
    <property type="match status" value="1"/>
</dbReference>
<dbReference type="RefSeq" id="WP_011493808.1">
    <property type="nucleotide sequence ID" value="NZ_CP008761.1"/>
</dbReference>
<gene>
    <name evidence="2" type="ORF">Bxe_C0654</name>
</gene>
<dbReference type="Gene3D" id="1.20.1250.20">
    <property type="entry name" value="MFS general substrate transporter like domains"/>
    <property type="match status" value="1"/>
</dbReference>
<name>Q13H87_PARXL</name>
<dbReference type="EMBL" id="CP000272">
    <property type="protein sequence ID" value="ABE36552.1"/>
    <property type="molecule type" value="Genomic_DNA"/>
</dbReference>
<evidence type="ECO:0000313" key="2">
    <source>
        <dbReference type="EMBL" id="ABE36552.1"/>
    </source>
</evidence>
<feature type="compositionally biased region" description="Basic and acidic residues" evidence="1">
    <location>
        <begin position="84"/>
        <end position="95"/>
    </location>
</feature>
<evidence type="ECO:0000313" key="3">
    <source>
        <dbReference type="Proteomes" id="UP000001817"/>
    </source>
</evidence>
<protein>
    <submittedName>
        <fullName evidence="2">Uncharacterized protein</fullName>
    </submittedName>
</protein>
<accession>Q13H87</accession>
<feature type="region of interest" description="Disordered" evidence="1">
    <location>
        <begin position="76"/>
        <end position="95"/>
    </location>
</feature>
<dbReference type="KEGG" id="bxe:Bxe_C0654"/>
<keyword evidence="3" id="KW-1185">Reference proteome</keyword>
<sequence>MIRTWFSAHERGKAIGLFMTSSSFAVVVTDMSVPVMTQYLGWQNSYRVLGATTIVRALHSRVLGMGECFNDQRSSRIHSGRGNRQCDFRSRSSCL</sequence>